<dbReference type="AlphaFoldDB" id="A0A7S1W4W3"/>
<evidence type="ECO:0000313" key="3">
    <source>
        <dbReference type="EMBL" id="CAD9149151.1"/>
    </source>
</evidence>
<dbReference type="EMBL" id="HBGF01047623">
    <property type="protein sequence ID" value="CAD9149151.1"/>
    <property type="molecule type" value="Transcribed_RNA"/>
</dbReference>
<sequence>MSNLAGLKRVDEHKLQELQDRAARGDPDMTEMDLLWLSVLQDRYALFLEEGLRLLKKSQPQRAPAPNSPPATPNSPPGSASPSSSPAPESGAAARIGSLFGRLRGASSVFSGASPVNNNSLSSSGSFAGGGPQQQETAKLCRHWSWVADYLVLGAVPLAEAGTDPSAHLIGLKEQCKERSKTVSVVVSALEFDEAAEEAMRPFAGPREWEEIMGTDAFVHIGLPKDLDAEVTTPIADMVAVCAQVHDAIVSHGRCVFMHCKAGLARCWVLAMCYLTAHRNMTVDEADGLLSVVRPQLKPTEQHRVFVGRFVEHIMAQRAPPRSKEEDEATYYRVLAELLSLPPQYRQRIVRDIEQLT</sequence>
<feature type="region of interest" description="Disordered" evidence="1">
    <location>
        <begin position="58"/>
        <end position="92"/>
    </location>
</feature>
<dbReference type="PANTHER" id="PTHR46274:SF6">
    <property type="entry name" value="TYR_PHOSPHATASE_2 DOMAIN-CONTAINING PROTEIN"/>
    <property type="match status" value="1"/>
</dbReference>
<dbReference type="InterPro" id="IPR029021">
    <property type="entry name" value="Prot-tyrosine_phosphatase-like"/>
</dbReference>
<dbReference type="InterPro" id="IPR000340">
    <property type="entry name" value="Dual-sp_phosphatase_cat-dom"/>
</dbReference>
<feature type="domain" description="Tyrosine specific protein phosphatases" evidence="2">
    <location>
        <begin position="236"/>
        <end position="305"/>
    </location>
</feature>
<organism evidence="3">
    <name type="scientific">Neobodo designis</name>
    <name type="common">Flagellated protozoan</name>
    <name type="synonym">Bodo designis</name>
    <dbReference type="NCBI Taxonomy" id="312471"/>
    <lineage>
        <taxon>Eukaryota</taxon>
        <taxon>Discoba</taxon>
        <taxon>Euglenozoa</taxon>
        <taxon>Kinetoplastea</taxon>
        <taxon>Metakinetoplastina</taxon>
        <taxon>Neobodonida</taxon>
        <taxon>Neobodo</taxon>
    </lineage>
</organism>
<dbReference type="Gene3D" id="3.90.190.10">
    <property type="entry name" value="Protein tyrosine phosphatase superfamily"/>
    <property type="match status" value="1"/>
</dbReference>
<feature type="compositionally biased region" description="Low complexity" evidence="1">
    <location>
        <begin position="77"/>
        <end position="92"/>
    </location>
</feature>
<proteinExistence type="predicted"/>
<evidence type="ECO:0000256" key="1">
    <source>
        <dbReference type="SAM" id="MobiDB-lite"/>
    </source>
</evidence>
<dbReference type="Pfam" id="PF00782">
    <property type="entry name" value="DSPc"/>
    <property type="match status" value="1"/>
</dbReference>
<feature type="compositionally biased region" description="Pro residues" evidence="1">
    <location>
        <begin position="66"/>
        <end position="76"/>
    </location>
</feature>
<dbReference type="PROSITE" id="PS50056">
    <property type="entry name" value="TYR_PHOSPHATASE_2"/>
    <property type="match status" value="1"/>
</dbReference>
<reference evidence="3" key="1">
    <citation type="submission" date="2021-01" db="EMBL/GenBank/DDBJ databases">
        <authorList>
            <person name="Corre E."/>
            <person name="Pelletier E."/>
            <person name="Niang G."/>
            <person name="Scheremetjew M."/>
            <person name="Finn R."/>
            <person name="Kale V."/>
            <person name="Holt S."/>
            <person name="Cochrane G."/>
            <person name="Meng A."/>
            <person name="Brown T."/>
            <person name="Cohen L."/>
        </authorList>
    </citation>
    <scope>NUCLEOTIDE SEQUENCE</scope>
    <source>
        <strain evidence="3">CCAP 1951/1</strain>
    </source>
</reference>
<evidence type="ECO:0000259" key="2">
    <source>
        <dbReference type="PROSITE" id="PS50056"/>
    </source>
</evidence>
<dbReference type="SUPFAM" id="SSF52799">
    <property type="entry name" value="(Phosphotyrosine protein) phosphatases II"/>
    <property type="match status" value="1"/>
</dbReference>
<protein>
    <recommendedName>
        <fullName evidence="2">Tyrosine specific protein phosphatases domain-containing protein</fullName>
    </recommendedName>
</protein>
<name>A0A7S1W4W3_NEODS</name>
<dbReference type="InterPro" id="IPR000387">
    <property type="entry name" value="Tyr_Pase_dom"/>
</dbReference>
<accession>A0A7S1W4W3</accession>
<gene>
    <name evidence="3" type="ORF">NDES1114_LOCUS31856</name>
</gene>
<dbReference type="PANTHER" id="PTHR46274">
    <property type="entry name" value="PHOSPHATIDYLINOSITOL PHOSPHATASE"/>
    <property type="match status" value="1"/>
</dbReference>